<name>A0ABR7FWY4_9FIRM</name>
<dbReference type="RefSeq" id="WP_021865643.1">
    <property type="nucleotide sequence ID" value="NZ_JACOPD010000001.1"/>
</dbReference>
<gene>
    <name evidence="1" type="ORF">H8S01_01865</name>
</gene>
<protein>
    <submittedName>
        <fullName evidence="1">YkgJ family cysteine cluster protein</fullName>
    </submittedName>
</protein>
<comment type="caution">
    <text evidence="1">The sequence shown here is derived from an EMBL/GenBank/DDBJ whole genome shotgun (WGS) entry which is preliminary data.</text>
</comment>
<accession>A0ABR7FWY4</accession>
<dbReference type="EMBL" id="JACOPD010000001">
    <property type="protein sequence ID" value="MBC5679710.1"/>
    <property type="molecule type" value="Genomic_DNA"/>
</dbReference>
<sequence>MLSKVLEKSTCAKCKFCCSFRRCSLWETPLFPENTVEKLESRGSYQFDMNDDNGKYGRMHLQDSYNTDDENEEVPCFFLDPDKGCTLSYEDKPFDCKIWPLRIMKKDDEYVIALTPTCPSIGKEPSDELQKLVDDGLGDIIYDYAKTHPFIIKDYKEGFPVLMVRK</sequence>
<evidence type="ECO:0000313" key="2">
    <source>
        <dbReference type="Proteomes" id="UP000628463"/>
    </source>
</evidence>
<keyword evidence="2" id="KW-1185">Reference proteome</keyword>
<organism evidence="1 2">
    <name type="scientific">Lachnospira hominis</name>
    <name type="common">ex Liu et al. 2021</name>
    <dbReference type="NCBI Taxonomy" id="2763051"/>
    <lineage>
        <taxon>Bacteria</taxon>
        <taxon>Bacillati</taxon>
        <taxon>Bacillota</taxon>
        <taxon>Clostridia</taxon>
        <taxon>Lachnospirales</taxon>
        <taxon>Lachnospiraceae</taxon>
        <taxon>Lachnospira</taxon>
    </lineage>
</organism>
<proteinExistence type="predicted"/>
<dbReference type="Proteomes" id="UP000628463">
    <property type="component" value="Unassembled WGS sequence"/>
</dbReference>
<evidence type="ECO:0000313" key="1">
    <source>
        <dbReference type="EMBL" id="MBC5679710.1"/>
    </source>
</evidence>
<reference evidence="1 2" key="1">
    <citation type="submission" date="2020-08" db="EMBL/GenBank/DDBJ databases">
        <title>Genome public.</title>
        <authorList>
            <person name="Liu C."/>
            <person name="Sun Q."/>
        </authorList>
    </citation>
    <scope>NUCLEOTIDE SEQUENCE [LARGE SCALE GENOMIC DNA]</scope>
    <source>
        <strain evidence="1 2">NSJ-43</strain>
    </source>
</reference>